<dbReference type="GO" id="GO:0006629">
    <property type="term" value="P:lipid metabolic process"/>
    <property type="evidence" value="ECO:0007669"/>
    <property type="project" value="InterPro"/>
</dbReference>
<feature type="domain" description="Wax synthase" evidence="9">
    <location>
        <begin position="250"/>
        <end position="337"/>
    </location>
</feature>
<dbReference type="OrthoDB" id="1077582at2759"/>
<comment type="similarity">
    <text evidence="3">Belongs to the wax synthase family.</text>
</comment>
<dbReference type="AlphaFoldDB" id="A0A5N5QJL6"/>
<keyword evidence="4" id="KW-0808">Transferase</keyword>
<gene>
    <name evidence="10" type="ORF">CTheo_4727</name>
</gene>
<name>A0A5N5QJL6_9AGAM</name>
<evidence type="ECO:0000313" key="11">
    <source>
        <dbReference type="Proteomes" id="UP000383932"/>
    </source>
</evidence>
<evidence type="ECO:0000256" key="6">
    <source>
        <dbReference type="ARBA" id="ARBA00022989"/>
    </source>
</evidence>
<evidence type="ECO:0000256" key="7">
    <source>
        <dbReference type="ARBA" id="ARBA00023136"/>
    </source>
</evidence>
<reference evidence="10 11" key="1">
    <citation type="journal article" date="2019" name="Fungal Biol. Biotechnol.">
        <title>Draft genome sequence of fastidious pathogen Ceratobasidium theobromae, which causes vascular-streak dieback in Theobroma cacao.</title>
        <authorList>
            <person name="Ali S.S."/>
            <person name="Asman A."/>
            <person name="Shao J."/>
            <person name="Firmansyah A.P."/>
            <person name="Susilo A.W."/>
            <person name="Rosmana A."/>
            <person name="McMahon P."/>
            <person name="Junaid M."/>
            <person name="Guest D."/>
            <person name="Kheng T.Y."/>
            <person name="Meinhardt L.W."/>
            <person name="Bailey B.A."/>
        </authorList>
    </citation>
    <scope>NUCLEOTIDE SEQUENCE [LARGE SCALE GENOMIC DNA]</scope>
    <source>
        <strain evidence="10 11">CT2</strain>
    </source>
</reference>
<evidence type="ECO:0000256" key="1">
    <source>
        <dbReference type="ARBA" id="ARBA00004141"/>
    </source>
</evidence>
<evidence type="ECO:0000256" key="5">
    <source>
        <dbReference type="ARBA" id="ARBA00022692"/>
    </source>
</evidence>
<comment type="pathway">
    <text evidence="2">Secondary metabolite biosynthesis.</text>
</comment>
<evidence type="ECO:0000256" key="3">
    <source>
        <dbReference type="ARBA" id="ARBA00007282"/>
    </source>
</evidence>
<dbReference type="GO" id="GO:0016020">
    <property type="term" value="C:membrane"/>
    <property type="evidence" value="ECO:0007669"/>
    <property type="project" value="UniProtKB-SubCell"/>
</dbReference>
<feature type="transmembrane region" description="Helical" evidence="8">
    <location>
        <begin position="20"/>
        <end position="42"/>
    </location>
</feature>
<keyword evidence="6 8" id="KW-1133">Transmembrane helix</keyword>
<comment type="caution">
    <text evidence="10">The sequence shown here is derived from an EMBL/GenBank/DDBJ whole genome shotgun (WGS) entry which is preliminary data.</text>
</comment>
<dbReference type="Pfam" id="PF13813">
    <property type="entry name" value="MBOAT_2"/>
    <property type="match status" value="1"/>
</dbReference>
<accession>A0A5N5QJL6</accession>
<keyword evidence="11" id="KW-1185">Reference proteome</keyword>
<dbReference type="InterPro" id="IPR032805">
    <property type="entry name" value="Wax_synthase_dom"/>
</dbReference>
<evidence type="ECO:0000256" key="4">
    <source>
        <dbReference type="ARBA" id="ARBA00022679"/>
    </source>
</evidence>
<keyword evidence="5 8" id="KW-0812">Transmembrane</keyword>
<sequence length="417" mass="47471">MAIDLRLKYFAAGVRMPLSARLHITIGIQCLIAAFYTLTITSRPRTTAVIRTLLGLLACFIFYYCTFHPYGAPTRGTDTAIGSIGLYGIMRAIDGCFVDLIVGVHSPPRWVVDGKVLPLPTTIRGRFAYAIDYLLSLQGTSMFKDTTWDWILPSTKRRLPPPNTPRLAFIRSSLWSLVQQYLLYDALDAINKSRIWDTRLPHPITDGGLNIFEQLVFAFSVCVTTALSITITETFASIIGVACGAPIEAWPPLFNKPFSAVSLADFWTNRWHSIFRRTFDRLSLGIFHAFRIAHMPLPAHLRKTVRAVTIFGLSTMLHLLLMYRLPTSETHHHPAFFDESIMKFFLSQPIALLAEKFIVQPLSGGNLWVTRIWAWTWMLYSGRWWADVWVRRGMWDQGEKVVGYSLVRGLWNGNWIP</sequence>
<dbReference type="InterPro" id="IPR044851">
    <property type="entry name" value="Wax_synthase"/>
</dbReference>
<evidence type="ECO:0000256" key="8">
    <source>
        <dbReference type="SAM" id="Phobius"/>
    </source>
</evidence>
<comment type="subcellular location">
    <subcellularLocation>
        <location evidence="1">Membrane</location>
        <topology evidence="1">Multi-pass membrane protein</topology>
    </subcellularLocation>
</comment>
<evidence type="ECO:0000256" key="2">
    <source>
        <dbReference type="ARBA" id="ARBA00005179"/>
    </source>
</evidence>
<dbReference type="PANTHER" id="PTHR31595">
    <property type="entry name" value="LONG-CHAIN-ALCOHOL O-FATTY-ACYLTRANSFERASE 3-RELATED"/>
    <property type="match status" value="1"/>
</dbReference>
<keyword evidence="7 8" id="KW-0472">Membrane</keyword>
<protein>
    <submittedName>
        <fullName evidence="10">Short-chain dehydrogenase</fullName>
    </submittedName>
</protein>
<proteinExistence type="inferred from homology"/>
<dbReference type="GO" id="GO:0008374">
    <property type="term" value="F:O-acyltransferase activity"/>
    <property type="evidence" value="ECO:0007669"/>
    <property type="project" value="InterPro"/>
</dbReference>
<evidence type="ECO:0000259" key="9">
    <source>
        <dbReference type="Pfam" id="PF13813"/>
    </source>
</evidence>
<feature type="transmembrane region" description="Helical" evidence="8">
    <location>
        <begin position="48"/>
        <end position="65"/>
    </location>
</feature>
<dbReference type="EMBL" id="SSOP01000087">
    <property type="protein sequence ID" value="KAB5591824.1"/>
    <property type="molecule type" value="Genomic_DNA"/>
</dbReference>
<dbReference type="PANTHER" id="PTHR31595:SF57">
    <property type="entry name" value="OS04G0481900 PROTEIN"/>
    <property type="match status" value="1"/>
</dbReference>
<evidence type="ECO:0000313" key="10">
    <source>
        <dbReference type="EMBL" id="KAB5591824.1"/>
    </source>
</evidence>
<organism evidence="10 11">
    <name type="scientific">Ceratobasidium theobromae</name>
    <dbReference type="NCBI Taxonomy" id="1582974"/>
    <lineage>
        <taxon>Eukaryota</taxon>
        <taxon>Fungi</taxon>
        <taxon>Dikarya</taxon>
        <taxon>Basidiomycota</taxon>
        <taxon>Agaricomycotina</taxon>
        <taxon>Agaricomycetes</taxon>
        <taxon>Cantharellales</taxon>
        <taxon>Ceratobasidiaceae</taxon>
        <taxon>Ceratobasidium</taxon>
    </lineage>
</organism>
<dbReference type="Proteomes" id="UP000383932">
    <property type="component" value="Unassembled WGS sequence"/>
</dbReference>